<evidence type="ECO:0008006" key="8">
    <source>
        <dbReference type="Google" id="ProtNLM"/>
    </source>
</evidence>
<dbReference type="Pfam" id="PF13812">
    <property type="entry name" value="PPR_3"/>
    <property type="match status" value="1"/>
</dbReference>
<keyword evidence="7" id="KW-1185">Reference proteome</keyword>
<dbReference type="Gene3D" id="1.25.40.10">
    <property type="entry name" value="Tetratricopeptide repeat domain"/>
    <property type="match status" value="4"/>
</dbReference>
<feature type="repeat" description="PPR" evidence="4">
    <location>
        <begin position="428"/>
        <end position="462"/>
    </location>
</feature>
<keyword evidence="2" id="KW-0677">Repeat</keyword>
<dbReference type="NCBIfam" id="TIGR00756">
    <property type="entry name" value="PPR"/>
    <property type="match status" value="7"/>
</dbReference>
<dbReference type="PANTHER" id="PTHR47447">
    <property type="entry name" value="OS03G0856100 PROTEIN"/>
    <property type="match status" value="1"/>
</dbReference>
<evidence type="ECO:0000313" key="7">
    <source>
        <dbReference type="Proteomes" id="UP000604825"/>
    </source>
</evidence>
<feature type="repeat" description="PPR" evidence="4">
    <location>
        <begin position="393"/>
        <end position="427"/>
    </location>
</feature>
<feature type="repeat" description="PPR" evidence="4">
    <location>
        <begin position="603"/>
        <end position="637"/>
    </location>
</feature>
<dbReference type="Pfam" id="PF12854">
    <property type="entry name" value="PPR_1"/>
    <property type="match status" value="2"/>
</dbReference>
<dbReference type="Proteomes" id="UP000604825">
    <property type="component" value="Unassembled WGS sequence"/>
</dbReference>
<dbReference type="AlphaFoldDB" id="A0A811N1U9"/>
<dbReference type="InterPro" id="IPR011990">
    <property type="entry name" value="TPR-like_helical_dom_sf"/>
</dbReference>
<dbReference type="Pfam" id="PF13041">
    <property type="entry name" value="PPR_2"/>
    <property type="match status" value="1"/>
</dbReference>
<feature type="region of interest" description="Disordered" evidence="5">
    <location>
        <begin position="69"/>
        <end position="91"/>
    </location>
</feature>
<sequence>MDNYFFHGPVRKMLDGLCWALKIRTLYSFDKMDRESAVATDLLGCYTLHAPRPFNQIAPALPDGAELALHPRPSSPYPGASNSSSSLPWSPLGSMRRRPGIAGLEYAAVTRNQFRLVGENVANVRTDVMEEQLATFRPQLEEFTCTHKKASFSTVGFDLPGWFRNPKDGDPWSRLDGNGDDDFVLPAKSDFSEEQGCSATGGGSRPLSIHASCPASHEDAEFEADVDEVSRILRSRFASPEAIVIAMDCCPVRVSARLVNKVLSRFSNDWVAAFGFFTWAGTQAGYCHSADLYDMMVDILGKFKQFDLMCGLISQMHEIGGLVSLATMTKVMRRLCGANRWSDAIDAFHKMDRFGVAKDTKAMNVLLDTLCKERSVKRARGAFQALKGTIPPDESSFNTLVHGWCKARMLKEACETMKEMERHGFSPSVITYTSLIEAYCMEKDFQTVDDILDEMHTKGCPPNIITYTIVMHALGKAGRTQEALDTFDKVKQDGCALDASFYNSLIYILCRSGRLQDANFVVEEMHRTRISPNLNTFNTLISAACDHSQAENALKLLVQMEEQSCKPDIKTYTPLLKLCCRRQWVKTLLFLICHMFRKDITPDFSTYTLLVSWLCRNGRLTQSCLFLEEMVLKGFAPQQETFDLVLDKLKKMDMLSAVRKIQLLRMQTEGTRCRSGVPSYLREDGHGRQCYAVLSNTSEAESWNR</sequence>
<name>A0A811N1U9_9POAL</name>
<evidence type="ECO:0000256" key="2">
    <source>
        <dbReference type="ARBA" id="ARBA00022737"/>
    </source>
</evidence>
<organism evidence="6 7">
    <name type="scientific">Miscanthus lutarioriparius</name>
    <dbReference type="NCBI Taxonomy" id="422564"/>
    <lineage>
        <taxon>Eukaryota</taxon>
        <taxon>Viridiplantae</taxon>
        <taxon>Streptophyta</taxon>
        <taxon>Embryophyta</taxon>
        <taxon>Tracheophyta</taxon>
        <taxon>Spermatophyta</taxon>
        <taxon>Magnoliopsida</taxon>
        <taxon>Liliopsida</taxon>
        <taxon>Poales</taxon>
        <taxon>Poaceae</taxon>
        <taxon>PACMAD clade</taxon>
        <taxon>Panicoideae</taxon>
        <taxon>Andropogonodae</taxon>
        <taxon>Andropogoneae</taxon>
        <taxon>Saccharinae</taxon>
        <taxon>Miscanthus</taxon>
    </lineage>
</organism>
<dbReference type="PROSITE" id="PS51375">
    <property type="entry name" value="PPR"/>
    <property type="match status" value="6"/>
</dbReference>
<feature type="repeat" description="PPR" evidence="4">
    <location>
        <begin position="498"/>
        <end position="532"/>
    </location>
</feature>
<evidence type="ECO:0000313" key="6">
    <source>
        <dbReference type="EMBL" id="CAD6214495.1"/>
    </source>
</evidence>
<evidence type="ECO:0000256" key="1">
    <source>
        <dbReference type="ARBA" id="ARBA00007626"/>
    </source>
</evidence>
<reference evidence="6" key="1">
    <citation type="submission" date="2020-10" db="EMBL/GenBank/DDBJ databases">
        <authorList>
            <person name="Han B."/>
            <person name="Lu T."/>
            <person name="Zhao Q."/>
            <person name="Huang X."/>
            <person name="Zhao Y."/>
        </authorList>
    </citation>
    <scope>NUCLEOTIDE SEQUENCE</scope>
</reference>
<dbReference type="Pfam" id="PF01535">
    <property type="entry name" value="PPR"/>
    <property type="match status" value="1"/>
</dbReference>
<evidence type="ECO:0000256" key="3">
    <source>
        <dbReference type="ARBA" id="ARBA00022946"/>
    </source>
</evidence>
<feature type="repeat" description="PPR" evidence="4">
    <location>
        <begin position="463"/>
        <end position="497"/>
    </location>
</feature>
<evidence type="ECO:0000256" key="5">
    <source>
        <dbReference type="SAM" id="MobiDB-lite"/>
    </source>
</evidence>
<accession>A0A811N1U9</accession>
<dbReference type="OrthoDB" id="185373at2759"/>
<dbReference type="InterPro" id="IPR002885">
    <property type="entry name" value="PPR_rpt"/>
</dbReference>
<comment type="similarity">
    <text evidence="1">Belongs to the PPR family. P subfamily.</text>
</comment>
<dbReference type="PANTHER" id="PTHR47447:SF28">
    <property type="entry name" value="PENTACOTRIPEPTIDE-REPEAT REGION OF PRORP DOMAIN-CONTAINING PROTEIN"/>
    <property type="match status" value="1"/>
</dbReference>
<protein>
    <recommendedName>
        <fullName evidence="8">Pentatricopeptide repeat-containing protein</fullName>
    </recommendedName>
</protein>
<feature type="compositionally biased region" description="Low complexity" evidence="5">
    <location>
        <begin position="77"/>
        <end position="91"/>
    </location>
</feature>
<keyword evidence="3" id="KW-0809">Transit peptide</keyword>
<comment type="caution">
    <text evidence="6">The sequence shown here is derived from an EMBL/GenBank/DDBJ whole genome shotgun (WGS) entry which is preliminary data.</text>
</comment>
<evidence type="ECO:0000256" key="4">
    <source>
        <dbReference type="PROSITE-ProRule" id="PRU00708"/>
    </source>
</evidence>
<proteinExistence type="inferred from homology"/>
<gene>
    <name evidence="6" type="ORF">NCGR_LOCUS9907</name>
</gene>
<feature type="repeat" description="PPR" evidence="4">
    <location>
        <begin position="533"/>
        <end position="567"/>
    </location>
</feature>
<dbReference type="EMBL" id="CAJGYO010000002">
    <property type="protein sequence ID" value="CAD6214495.1"/>
    <property type="molecule type" value="Genomic_DNA"/>
</dbReference>